<dbReference type="InterPro" id="IPR013783">
    <property type="entry name" value="Ig-like_fold"/>
</dbReference>
<reference evidence="3 4" key="1">
    <citation type="journal article" date="2012" name="Sci. Rep.">
        <title>Genomic perspectives on the evolution of fungal entomopathogenicity in Beauveria bassiana.</title>
        <authorList>
            <person name="Xiao G."/>
            <person name="Ying S.H."/>
            <person name="Zheng P."/>
            <person name="Wang Z.L."/>
            <person name="Zhang S."/>
            <person name="Xie X.Q."/>
            <person name="Shang Y."/>
            <person name="St Leger R.J."/>
            <person name="Zhao G.P."/>
            <person name="Wang C."/>
            <person name="Feng M.G."/>
        </authorList>
    </citation>
    <scope>NUCLEOTIDE SEQUENCE [LARGE SCALE GENOMIC DNA]</scope>
    <source>
        <strain evidence="3 4">ARSEF 2860</strain>
    </source>
</reference>
<dbReference type="InParanoid" id="J4KQV1"/>
<evidence type="ECO:0000256" key="1">
    <source>
        <dbReference type="ARBA" id="ARBA00022729"/>
    </source>
</evidence>
<dbReference type="PANTHER" id="PTHR32208:SF68">
    <property type="entry name" value="GALACTOSE OXIDASE"/>
    <property type="match status" value="1"/>
</dbReference>
<evidence type="ECO:0000313" key="4">
    <source>
        <dbReference type="Proteomes" id="UP000002762"/>
    </source>
</evidence>
<dbReference type="SMART" id="SM00612">
    <property type="entry name" value="Kelch"/>
    <property type="match status" value="3"/>
</dbReference>
<dbReference type="Gene3D" id="2.130.10.80">
    <property type="entry name" value="Galactose oxidase/kelch, beta-propeller"/>
    <property type="match status" value="1"/>
</dbReference>
<protein>
    <submittedName>
        <fullName evidence="3">Galactose oxidase</fullName>
    </submittedName>
</protein>
<accession>J4KQV1</accession>
<dbReference type="Gene3D" id="2.60.40.10">
    <property type="entry name" value="Immunoglobulins"/>
    <property type="match status" value="1"/>
</dbReference>
<keyword evidence="1" id="KW-0732">Signal</keyword>
<evidence type="ECO:0000313" key="3">
    <source>
        <dbReference type="EMBL" id="EJP69844.1"/>
    </source>
</evidence>
<organism evidence="3 4">
    <name type="scientific">Beauveria bassiana (strain ARSEF 2860)</name>
    <name type="common">White muscardine disease fungus</name>
    <name type="synonym">Tritirachium shiotae</name>
    <dbReference type="NCBI Taxonomy" id="655819"/>
    <lineage>
        <taxon>Eukaryota</taxon>
        <taxon>Fungi</taxon>
        <taxon>Dikarya</taxon>
        <taxon>Ascomycota</taxon>
        <taxon>Pezizomycotina</taxon>
        <taxon>Sordariomycetes</taxon>
        <taxon>Hypocreomycetidae</taxon>
        <taxon>Hypocreales</taxon>
        <taxon>Cordycipitaceae</taxon>
        <taxon>Beauveria</taxon>
    </lineage>
</organism>
<dbReference type="InterPro" id="IPR011043">
    <property type="entry name" value="Gal_Oxase/kelch_b-propeller"/>
</dbReference>
<dbReference type="PROSITE" id="PS50022">
    <property type="entry name" value="FA58C_3"/>
    <property type="match status" value="1"/>
</dbReference>
<dbReference type="AlphaFoldDB" id="J4KQV1"/>
<dbReference type="OrthoDB" id="2019572at2759"/>
<name>J4KQV1_BEAB2</name>
<sequence length="657" mass="71045">MTVTNVAIKEHFGENPNANQLFAAPPTNGRLIDRSGWQVSCDSEESGNDCWKAIDGDNNTLWHTQYSGSAPGPPHTITLDMGSTHNINGISVQPRQDNNQNGWIARHEVSVSQDGNDWEVVAMGNWPADALIKYANFETRKVRYARIKAVPEIGGNAWTSIADLQVYDAGAEPTQYAGLGRWGPTINFPTVPVAGMVDPLTGKITIWSAYAYNNYVGSSWDRVFTSIWDPATNDVEPKIVDDTDHDMFCPGISIDGKGQVIVTGGNSKYKTTFYDFPSQNWTAGPEMKVPRGYQASATCSDGRVFTIGGSWSGGDIEPKDGEIYDPQSKSWTMLSGAKVANLLTQDAQGIHRSDNHAWLFGWKDGSVFQAGPSTAMNWYYTNGNGDVRSAGKRTTYRGDDLDSMGGIAVMYDATQGKILAAGGAPSYQHSAAHNGAHIITVGNVGDQPNVRFASNGMWSARSFATATLLPNGQTFITGGQSYAIPFEDSAAQLTPELYDPDQDSFRQQAPNTIPRTYHSISLLMPDARVFNAGGGLCGDCNTNHFDGQIFTPNYLLNSDGSPADRPAITSASVNSGRIVIGTDDAVSSASLIRVGTSTHTIKTDQRRIPLKLSRQSSRTYSAYLPTDPGILLPGYWMLFVMNSNGVPSVAKIINLSL</sequence>
<dbReference type="Pfam" id="PF09118">
    <property type="entry name" value="GO-like_E_set"/>
    <property type="match status" value="1"/>
</dbReference>
<dbReference type="InterPro" id="IPR008979">
    <property type="entry name" value="Galactose-bd-like_sf"/>
</dbReference>
<gene>
    <name evidence="3" type="ORF">BBA_00713</name>
</gene>
<dbReference type="InterPro" id="IPR037293">
    <property type="entry name" value="Gal_Oxidase_central_sf"/>
</dbReference>
<dbReference type="InterPro" id="IPR006652">
    <property type="entry name" value="Kelch_1"/>
</dbReference>
<dbReference type="EMBL" id="JH725151">
    <property type="protein sequence ID" value="EJP69844.1"/>
    <property type="molecule type" value="Genomic_DNA"/>
</dbReference>
<dbReference type="GeneID" id="19883725"/>
<keyword evidence="4" id="KW-1185">Reference proteome</keyword>
<dbReference type="Gene3D" id="2.60.120.260">
    <property type="entry name" value="Galactose-binding domain-like"/>
    <property type="match status" value="1"/>
</dbReference>
<dbReference type="RefSeq" id="XP_008594032.1">
    <property type="nucleotide sequence ID" value="XM_008595810.1"/>
</dbReference>
<dbReference type="InterPro" id="IPR014756">
    <property type="entry name" value="Ig_E-set"/>
</dbReference>
<dbReference type="Pfam" id="PF00754">
    <property type="entry name" value="F5_F8_type_C"/>
    <property type="match status" value="1"/>
</dbReference>
<dbReference type="Pfam" id="PF07250">
    <property type="entry name" value="Glyoxal_oxid_N"/>
    <property type="match status" value="1"/>
</dbReference>
<feature type="domain" description="F5/8 type C" evidence="2">
    <location>
        <begin position="23"/>
        <end position="169"/>
    </location>
</feature>
<dbReference type="InterPro" id="IPR000421">
    <property type="entry name" value="FA58C"/>
</dbReference>
<evidence type="ECO:0000259" key="2">
    <source>
        <dbReference type="PROSITE" id="PS50022"/>
    </source>
</evidence>
<dbReference type="InterPro" id="IPR009880">
    <property type="entry name" value="Glyoxal_oxidase_N"/>
</dbReference>
<dbReference type="STRING" id="655819.J4KQV1"/>
<dbReference type="Proteomes" id="UP000002762">
    <property type="component" value="Unassembled WGS sequence"/>
</dbReference>
<dbReference type="SUPFAM" id="SSF50965">
    <property type="entry name" value="Galactose oxidase, central domain"/>
    <property type="match status" value="1"/>
</dbReference>
<proteinExistence type="predicted"/>
<dbReference type="CDD" id="cd02851">
    <property type="entry name" value="E_set_GO_C"/>
    <property type="match status" value="1"/>
</dbReference>
<dbReference type="PANTHER" id="PTHR32208">
    <property type="entry name" value="SECRETED PROTEIN-RELATED"/>
    <property type="match status" value="1"/>
</dbReference>
<dbReference type="SUPFAM" id="SSF49785">
    <property type="entry name" value="Galactose-binding domain-like"/>
    <property type="match status" value="1"/>
</dbReference>
<dbReference type="SUPFAM" id="SSF81296">
    <property type="entry name" value="E set domains"/>
    <property type="match status" value="1"/>
</dbReference>
<dbReference type="InterPro" id="IPR015202">
    <property type="entry name" value="GO-like_E_set"/>
</dbReference>
<dbReference type="HOGENOM" id="CLU_013444_1_1_1"/>